<keyword evidence="3" id="KW-1185">Reference proteome</keyword>
<accession>A0A9Q2HFQ3</accession>
<dbReference type="AlphaFoldDB" id="A0A9Q2HFQ3"/>
<reference evidence="2 3" key="1">
    <citation type="submission" date="2020-08" db="EMBL/GenBank/DDBJ databases">
        <title>Genomic Encyclopedia of Type Strains, Phase IV (KMG-IV): sequencing the most valuable type-strain genomes for metagenomic binning, comparative biology and taxonomic classification.</title>
        <authorList>
            <person name="Goeker M."/>
        </authorList>
    </citation>
    <scope>NUCLEOTIDE SEQUENCE [LARGE SCALE GENOMIC DNA]</scope>
    <source>
        <strain evidence="2 3">DSM 19163</strain>
    </source>
</reference>
<dbReference type="Proteomes" id="UP000579136">
    <property type="component" value="Unassembled WGS sequence"/>
</dbReference>
<evidence type="ECO:0000313" key="3">
    <source>
        <dbReference type="Proteomes" id="UP000579136"/>
    </source>
</evidence>
<name>A0A9Q2HFQ3_9STAP</name>
<proteinExistence type="predicted"/>
<dbReference type="EMBL" id="JACHHF010000005">
    <property type="protein sequence ID" value="MBB5176141.1"/>
    <property type="molecule type" value="Genomic_DNA"/>
</dbReference>
<organism evidence="2 3">
    <name type="scientific">Nosocomiicoccus ampullae</name>
    <dbReference type="NCBI Taxonomy" id="489910"/>
    <lineage>
        <taxon>Bacteria</taxon>
        <taxon>Bacillati</taxon>
        <taxon>Bacillota</taxon>
        <taxon>Bacilli</taxon>
        <taxon>Bacillales</taxon>
        <taxon>Staphylococcaceae</taxon>
        <taxon>Nosocomiicoccus</taxon>
    </lineage>
</organism>
<protein>
    <recommendedName>
        <fullName evidence="1">DUF7147 domain-containing protein</fullName>
    </recommendedName>
</protein>
<dbReference type="Pfam" id="PF23648">
    <property type="entry name" value="DUF7147"/>
    <property type="match status" value="1"/>
</dbReference>
<feature type="domain" description="DUF7147" evidence="1">
    <location>
        <begin position="1"/>
        <end position="118"/>
    </location>
</feature>
<sequence length="122" mass="14349">MQKFIVLGHGYSEIFELKALLEYNHARVDKAIFFHHEDAPSTFSLVMKPVEKDFQALYTILRGLRNGPDGKMYEMIHNLCKEYGVEVVEMTSRDPKDFHETELFFQYMIGVLRLNHLIPQLK</sequence>
<comment type="caution">
    <text evidence="2">The sequence shown here is derived from an EMBL/GenBank/DDBJ whole genome shotgun (WGS) entry which is preliminary data.</text>
</comment>
<dbReference type="RefSeq" id="WP_183674116.1">
    <property type="nucleotide sequence ID" value="NZ_CBCRYX010000004.1"/>
</dbReference>
<gene>
    <name evidence="2" type="ORF">HNQ45_001028</name>
</gene>
<evidence type="ECO:0000259" key="1">
    <source>
        <dbReference type="Pfam" id="PF23648"/>
    </source>
</evidence>
<dbReference type="InterPro" id="IPR055571">
    <property type="entry name" value="DUF7147"/>
</dbReference>
<evidence type="ECO:0000313" key="2">
    <source>
        <dbReference type="EMBL" id="MBB5176141.1"/>
    </source>
</evidence>